<organism evidence="8 9">
    <name type="scientific">Marivivens donghaensis</name>
    <dbReference type="NCBI Taxonomy" id="1699413"/>
    <lineage>
        <taxon>Bacteria</taxon>
        <taxon>Pseudomonadati</taxon>
        <taxon>Pseudomonadota</taxon>
        <taxon>Alphaproteobacteria</taxon>
        <taxon>Rhodobacterales</taxon>
        <taxon>Paracoccaceae</taxon>
        <taxon>Marivivens group</taxon>
        <taxon>Marivivens</taxon>
    </lineage>
</organism>
<dbReference type="RefSeq" id="WP_167635893.1">
    <property type="nucleotide sequence ID" value="NZ_JAATOP010000001.1"/>
</dbReference>
<keyword evidence="5 6" id="KW-0472">Membrane</keyword>
<sequence length="197" mass="21814">MDLNTLQQLVQAHGLWLLVPASIVEGPIVTVIASYMASLGLLNIYAVYVICVLGDLLGDTILYCIGRFAPKTLPGRWQVRLGLSRSRRKSLRGHYHDKGGKTLMIGKLTHAASAPVLVAAGAAKMNYLSFIGWNTLATLPKTLVFTIVGYVFGYAYVKIDHYIFRGSLILLGLMLVVGGIWYYRRRNRAANEEENEV</sequence>
<feature type="transmembrane region" description="Helical" evidence="6">
    <location>
        <begin position="42"/>
        <end position="66"/>
    </location>
</feature>
<dbReference type="InterPro" id="IPR032816">
    <property type="entry name" value="VTT_dom"/>
</dbReference>
<proteinExistence type="predicted"/>
<comment type="caution">
    <text evidence="8">The sequence shown here is derived from an EMBL/GenBank/DDBJ whole genome shotgun (WGS) entry which is preliminary data.</text>
</comment>
<dbReference type="InterPro" id="IPR051311">
    <property type="entry name" value="DedA_domain"/>
</dbReference>
<keyword evidence="3 6" id="KW-0812">Transmembrane</keyword>
<evidence type="ECO:0000256" key="1">
    <source>
        <dbReference type="ARBA" id="ARBA00004651"/>
    </source>
</evidence>
<dbReference type="Pfam" id="PF09335">
    <property type="entry name" value="VTT_dom"/>
    <property type="match status" value="1"/>
</dbReference>
<comment type="subcellular location">
    <subcellularLocation>
        <location evidence="1">Cell membrane</location>
        <topology evidence="1">Multi-pass membrane protein</topology>
    </subcellularLocation>
</comment>
<dbReference type="EMBL" id="JAATOP010000001">
    <property type="protein sequence ID" value="NIY71001.1"/>
    <property type="molecule type" value="Genomic_DNA"/>
</dbReference>
<evidence type="ECO:0000313" key="8">
    <source>
        <dbReference type="EMBL" id="NIY71001.1"/>
    </source>
</evidence>
<keyword evidence="4 6" id="KW-1133">Transmembrane helix</keyword>
<evidence type="ECO:0000259" key="7">
    <source>
        <dbReference type="Pfam" id="PF09335"/>
    </source>
</evidence>
<gene>
    <name evidence="8" type="ORF">HCZ30_00960</name>
</gene>
<evidence type="ECO:0000256" key="6">
    <source>
        <dbReference type="SAM" id="Phobius"/>
    </source>
</evidence>
<protein>
    <submittedName>
        <fullName evidence="8">DedA family protein</fullName>
    </submittedName>
</protein>
<feature type="transmembrane region" description="Helical" evidence="6">
    <location>
        <begin position="12"/>
        <end position="36"/>
    </location>
</feature>
<evidence type="ECO:0000256" key="2">
    <source>
        <dbReference type="ARBA" id="ARBA00022475"/>
    </source>
</evidence>
<evidence type="ECO:0000256" key="5">
    <source>
        <dbReference type="ARBA" id="ARBA00023136"/>
    </source>
</evidence>
<keyword evidence="2" id="KW-1003">Cell membrane</keyword>
<dbReference type="Proteomes" id="UP000709466">
    <property type="component" value="Unassembled WGS sequence"/>
</dbReference>
<feature type="domain" description="VTT" evidence="7">
    <location>
        <begin position="36"/>
        <end position="150"/>
    </location>
</feature>
<reference evidence="8 9" key="1">
    <citation type="submission" date="2020-03" db="EMBL/GenBank/DDBJ databases">
        <title>Bacterial isolates of synthetic phycosphere.</title>
        <authorList>
            <person name="Fu H."/>
            <person name="Moran M.A."/>
        </authorList>
    </citation>
    <scope>NUCLEOTIDE SEQUENCE [LARGE SCALE GENOMIC DNA]</scope>
    <source>
        <strain evidence="8 9">HF1</strain>
    </source>
</reference>
<evidence type="ECO:0000256" key="4">
    <source>
        <dbReference type="ARBA" id="ARBA00022989"/>
    </source>
</evidence>
<evidence type="ECO:0000256" key="3">
    <source>
        <dbReference type="ARBA" id="ARBA00022692"/>
    </source>
</evidence>
<feature type="transmembrane region" description="Helical" evidence="6">
    <location>
        <begin position="133"/>
        <end position="156"/>
    </location>
</feature>
<feature type="transmembrane region" description="Helical" evidence="6">
    <location>
        <begin position="162"/>
        <end position="183"/>
    </location>
</feature>
<evidence type="ECO:0000313" key="9">
    <source>
        <dbReference type="Proteomes" id="UP000709466"/>
    </source>
</evidence>
<dbReference type="PANTHER" id="PTHR42709">
    <property type="entry name" value="ALKALINE PHOSPHATASE LIKE PROTEIN"/>
    <property type="match status" value="1"/>
</dbReference>
<name>A0ABX0VST5_9RHOB</name>
<accession>A0ABX0VST5</accession>
<keyword evidence="9" id="KW-1185">Reference proteome</keyword>
<dbReference type="PANTHER" id="PTHR42709:SF6">
    <property type="entry name" value="UNDECAPRENYL PHOSPHATE TRANSPORTER A"/>
    <property type="match status" value="1"/>
</dbReference>